<feature type="region of interest" description="Disordered" evidence="1">
    <location>
        <begin position="1"/>
        <end position="31"/>
    </location>
</feature>
<keyword evidence="3" id="KW-1185">Reference proteome</keyword>
<evidence type="ECO:0000256" key="1">
    <source>
        <dbReference type="SAM" id="MobiDB-lite"/>
    </source>
</evidence>
<protein>
    <submittedName>
        <fullName evidence="2">Uncharacterized protein</fullName>
    </submittedName>
</protein>
<accession>A0A1Y2M1W1</accession>
<name>A0A1Y2M1W1_EPING</name>
<dbReference type="Proteomes" id="UP000193240">
    <property type="component" value="Unassembled WGS sequence"/>
</dbReference>
<feature type="compositionally biased region" description="Polar residues" evidence="1">
    <location>
        <begin position="18"/>
        <end position="31"/>
    </location>
</feature>
<reference evidence="2 3" key="1">
    <citation type="journal article" date="2017" name="Genome Announc.">
        <title>Genome sequence of the saprophytic ascomycete Epicoccum nigrum ICMP 19927 strain isolated from New Zealand.</title>
        <authorList>
            <person name="Fokin M."/>
            <person name="Fleetwood D."/>
            <person name="Weir B.S."/>
            <person name="Villas-Boas S.G."/>
        </authorList>
    </citation>
    <scope>NUCLEOTIDE SEQUENCE [LARGE SCALE GENOMIC DNA]</scope>
    <source>
        <strain evidence="2 3">ICMP 19927</strain>
    </source>
</reference>
<gene>
    <name evidence="2" type="ORF">B5807_04888</name>
</gene>
<feature type="region of interest" description="Disordered" evidence="1">
    <location>
        <begin position="788"/>
        <end position="807"/>
    </location>
</feature>
<proteinExistence type="predicted"/>
<feature type="compositionally biased region" description="Polar residues" evidence="1">
    <location>
        <begin position="903"/>
        <end position="917"/>
    </location>
</feature>
<feature type="compositionally biased region" description="Low complexity" evidence="1">
    <location>
        <begin position="882"/>
        <end position="902"/>
    </location>
</feature>
<dbReference type="InParanoid" id="A0A1Y2M1W1"/>
<organism evidence="2 3">
    <name type="scientific">Epicoccum nigrum</name>
    <name type="common">Soil fungus</name>
    <name type="synonym">Epicoccum purpurascens</name>
    <dbReference type="NCBI Taxonomy" id="105696"/>
    <lineage>
        <taxon>Eukaryota</taxon>
        <taxon>Fungi</taxon>
        <taxon>Dikarya</taxon>
        <taxon>Ascomycota</taxon>
        <taxon>Pezizomycotina</taxon>
        <taxon>Dothideomycetes</taxon>
        <taxon>Pleosporomycetidae</taxon>
        <taxon>Pleosporales</taxon>
        <taxon>Pleosporineae</taxon>
        <taxon>Didymellaceae</taxon>
        <taxon>Epicoccum</taxon>
    </lineage>
</organism>
<evidence type="ECO:0000313" key="2">
    <source>
        <dbReference type="EMBL" id="OSS50001.1"/>
    </source>
</evidence>
<evidence type="ECO:0000313" key="3">
    <source>
        <dbReference type="Proteomes" id="UP000193240"/>
    </source>
</evidence>
<dbReference type="EMBL" id="KZ107842">
    <property type="protein sequence ID" value="OSS50001.1"/>
    <property type="molecule type" value="Genomic_DNA"/>
</dbReference>
<feature type="region of interest" description="Disordered" evidence="1">
    <location>
        <begin position="867"/>
        <end position="943"/>
    </location>
</feature>
<feature type="compositionally biased region" description="Polar residues" evidence="1">
    <location>
        <begin position="932"/>
        <end position="943"/>
    </location>
</feature>
<feature type="compositionally biased region" description="Polar residues" evidence="1">
    <location>
        <begin position="867"/>
        <end position="878"/>
    </location>
</feature>
<dbReference type="AlphaFoldDB" id="A0A1Y2M1W1"/>
<sequence>MRRKLTATVMASDEPDNATHSVQEPPKEQQNNELARSAKRLYGFANSAAQALAAVPYLHTSTSDAQVMGDLVQKIFALVAVTSSFLENLMVESMTGGEDHKDMWSKDHHLRLLNSTEKCWDVFAAISHAVRIADEHFQVIGVEKGENYLDGFNLHKQQQAQITIDECYGLVSQTNIIVKHTAFARIENLNTEEIQEALRLSQTLQKPEMHAIWTLKDEAYASRRLQAIMRPVQLTTAPPTGSLKTESASYRQSSAINIDHIKPMWAITRWPSTACSLFAASAATPREADKQEDKLSSSNPTVVPGEIIAPSLPQDPAPVKPGTVSFGQPSVIKPKDHMNPRRIEDDVSRSPFANWKLSNNPLSPVPHHLEAYIIQPMVKTCDVALTLSYAVLPLPLSERNMQTQIQKLGPDYSIMESLIDLHPQVLKLMQSQAVQRHGDLVSIQHGNPSSFTVSSGTLQTSPVIFMISTTPKTPPKSGPHTVSAWVQETLGQQPLGQGSFANAKANPFGTETKPDLFQKAAPGPAFAPEVYSKLLEQRGEICAHVESVGTQNFEHYQTITANKDRLNKDCSLEEIRLSDYNAGRRFSPADTTNPLLSNNAWDTWRTSSRPSNSPVALDGCPAVPINNIAGPHFGTSIFPPSGPPTVYANKSKSTFEHGNAWNSPVSNVSPFTNAISTTAASTAVPKLGLFGGGPAQTSTSPFQALANGPKIDSFATEPDSRSLFNTSAPLTNNDTGSSKTSAVASSSVRMSSVFGEPFRTAALSSKPATEGLLSTNALPTITSASKHPTFSLGGSTPAARPDSLQSPAALSAGGPLFASALSGTTPASKAPYPSMWESMATAQPASSQPVAAFPSKPVGEPLFASALPSTKSASNPPTFSLGGTTSAAQAAASQPAAQPGSPFTSVGITKNATSAANPSLLPSGETAAASRPATSYSGPSSFGRNKALQDYQKALRDWEEAKKAELFGKSGIGQLDEAALSRMESQLRLAAGLSAQGAESSGAGEED</sequence>